<evidence type="ECO:0000256" key="3">
    <source>
        <dbReference type="SAM" id="SignalP"/>
    </source>
</evidence>
<dbReference type="CDD" id="cd00198">
    <property type="entry name" value="vWFA"/>
    <property type="match status" value="1"/>
</dbReference>
<dbReference type="SMART" id="SM00327">
    <property type="entry name" value="VWA"/>
    <property type="match status" value="1"/>
</dbReference>
<keyword evidence="2" id="KW-0472">Membrane</keyword>
<sequence>MKRKNGRSMLRRLLLVLTAAMVAVFVSAAMGSAAAQDEPEHTKTLASNHDGTYTLSLDVKGTTRESTTDVSANVIVVMDISGSMNNYAGSTTRLDAGKTAVNGLAKELLSKNTSANPDSVQMALVTFSTTATTNISKTTSYTAFSRAVNGLSASGGTNWEDALQDVENISFGDNDPTYVIFCSDGNPTFRNTKGDYWNIDDDYYYRYGVYGTGSENDTTVERCYNHARDDARALVNKGKRLYTIGVFGNVDRMKSLTNYAYTGSDTGIPDDTYYYAASDSTALSKALKAILQEIEMVGIGKVTVKDGTTNQVTTSSGEICSLLSVDEKSFVYTLKDTDGTEHTILLKDGKISTIDGGTRNVKLKGGKILEVGAPMPEASFRDGAVTWDLTHLGLLENGVTYRVSFICYPSQDTNDLITSLKNKCTYSEIPSAMKKYFRSGLSDTDVVTYDDLTSEVQKYLTSDYKLTTNTEATLTYDDTGTETDETQNPVKYINPDGVPLSVDSVTITKKWVNDVDSREGSEVQLNVIQDGKTETPSAHVTLNSGNSWSASTYTGNGLAVTVKDDAGKITGIKVYNTGHDYDLQEPKALGYFWEIDADTIHPMRIDGKLYTLAKVSGSDVPSGMEDDDTYFVSGDDTYYRIGSSVYRVLFEGEENANFNITNYRQSSLEVTKKVTSDADAEIPEAQFEYTFSAVCKDGRDYVFGVRDEKGNLVTGLNPTNSIPEEKDGKETGRYQAGSGVTVTVKIKAGWTINLLDLPVGSTYSVTESAPGGSFRLDTLKSSVTQAENPPKQATAAKTDGRTASGTIDCVDTQYHVEYTNKYFVREVSVSKSWNDAQNQDGIRPDSVRVKLYADGEAVKDADGNDLTITLSADNGWKSSFKGLPRYSGEKEIQYTVEEVKDNTITGTDGPNTYKTAVIGNMTEGYSLTNTHTPETVDISGTKTWKDDEYQGKAGYTRPDSIQVTLTGTAGDSSAAVYTDTKKVTADDGWKYSWKNLAKYSNGKEIKYTVTETALSGFDTAYDGYNITNTPMKKAEIDAPVSLTLFKKDSATGNGLNGAVFTLTDSGQGSRTYTTGTDGKVSIEFTKAGTYTLTETTAPEGYEPNGKSYEVTVTRSGVVKVEFDGQNKVWNWFYNLLFSPEIEGNTLTVENTTTTADVNVTKNWDDNGDKNKVRPDSVTMQLYQTVGGKTQKVDGKTLTLTANDATSGDSNVWKGTFEKLPAYVDGNKIEYTIKELNSSGTAVNDGEKLDGNYTVFYSGDTLTVTNSYTNAKANLKVKKSFNGWDALPEAEFTFRLAAVTDGAPMPESGTVKATKNSPEAAFGSITYSKAGTYEYTLTEVKGDLAGVTYSTASHKVLVIVTEDRETHKLSADVKYDGESSLTVTNIFRPVTLSGDKALSVTKKVEGRNASEAFQFSLMPAEDNPQGASIAKDGNTAVTRSSIADGSSDTVKFGDVTFTRTGTYKFVVRETNTEVPQGWTYANGEKDAKTVTVTVTKDADGQLAAAVADNNPVFTNRYEAKSVTLGGDTALKVTKKVTGWNAKEAFSFRLTPAADNPEGAVIADGGDTATTKSSSLAAGSSETVSFGDVTFTKAGTYVFNVRETNADPAADSGWSYDKTSHPITVVVTDNGKGQLEASTVANGKDTNDPTVVNSYSAKPVTLGGDTALKVTKKVTGRDALSAFTFRLTPSDNNPEGAVMADGGDTATTKSSSLAAGSSETVSFGDVTFTKVGIYTFTVKETTTASKGGWTYDNGEKTITVKVTDDGTGTLKAEVTGNNPTVTNSYEAKPVTLGGGTALKVTKKVTGHDSAEEYRFSLTPAADNPQGGASIAQNGDTAKTTGKIEAGKSQTVSFGDVTFTKAGTYRFIVKETNENAPNGWTYANKDADAKTITVTVTDDGQGQLHAEANTTPEFVNSYKAEPAVLEGDTALKVTKAVDGHKAVEPFTFRLSLKSGAAENVKISDDMAVTGNGIEAGHSETLSFGKVTISKAGEYTFAVKETTTPSKGGWTYDNGEKVIKVTVEDDHNGHLIAHVDGNDQTVTNSFKAATLEDDAAVVGTKTLYGRDMHEGEKYEFTIEGNNDVTRAAVDSGEITIEKTRTSVTGGKNGEPTSFSFGKLTFTEEGEYEFAVKEIAGQSAGLTYDSKIHVVRVKVTKGDGGQLVATAAENKPAFKNYYTATGSITPSGTKKLLSKNGASLSMTAGAFTFDIRYADGDQAKVLSGQNAAGKDAAIQFGALEYSTAGDNSLEKLVEKGYAKKSVENGKTVYSIDYKVTENEPENAALQPNTQTESFSVKITVNPSGNQLSVESDGAKKLDFTNRYEAKDAVINVSGLKTMSGDRPLKAGEFTFALKGEDNAPMPKNSEVKNGEGGVVNFGDITFTKDDLGDSSEKTFTYTVSETGNQPGVTNDGQKTFKVTVKDDGNGLLEAKTDPEGTLFTFANRYEPTPGESSVTDDISVTKKLAGRDLAEGEFTFRLKDETGRVVDTVKNKADGSVTFSKLKFTEAGTYTYTVSEVRGDKEHVTYDGAEYKVTATVTDAFDGKPMSVSWSCGVGEKITFNNTYTKPIPTPCYLDPPLHKVVKGNPAKDGKFTFVLKGKSTTAEAGSLPMPKGSSGQTKTITVRGAGSYEFGVIRFTEPGTYVYTMTEKDNRAAGYTYDTSEYTLTCIVTESRDNRLHVKAEVTKDGNRTGKAKFTNRYKKPEPKKNGPDTGDRSDLTLMILLGATSAAALGALWAYRRKTECD</sequence>
<reference evidence="5 6" key="1">
    <citation type="submission" date="2019-08" db="EMBL/GenBank/DDBJ databases">
        <title>In-depth cultivation of the pig gut microbiome towards novel bacterial diversity and tailored functional studies.</title>
        <authorList>
            <person name="Wylensek D."/>
            <person name="Hitch T.C.A."/>
            <person name="Clavel T."/>
        </authorList>
    </citation>
    <scope>NUCLEOTIDE SEQUENCE [LARGE SCALE GENOMIC DNA]</scope>
    <source>
        <strain evidence="5 6">WCA-MUC-591-APC-3H</strain>
    </source>
</reference>
<evidence type="ECO:0000259" key="4">
    <source>
        <dbReference type="PROSITE" id="PS50234"/>
    </source>
</evidence>
<feature type="domain" description="VWFA" evidence="4">
    <location>
        <begin position="73"/>
        <end position="294"/>
    </location>
</feature>
<evidence type="ECO:0000313" key="6">
    <source>
        <dbReference type="Proteomes" id="UP000474676"/>
    </source>
</evidence>
<dbReference type="InterPro" id="IPR036465">
    <property type="entry name" value="vWFA_dom_sf"/>
</dbReference>
<keyword evidence="2" id="KW-1133">Transmembrane helix</keyword>
<dbReference type="SUPFAM" id="SSF49478">
    <property type="entry name" value="Cna protein B-type domain"/>
    <property type="match status" value="4"/>
</dbReference>
<dbReference type="PROSITE" id="PS50234">
    <property type="entry name" value="VWFA"/>
    <property type="match status" value="1"/>
</dbReference>
<proteinExistence type="predicted"/>
<feature type="chain" id="PRO_5026849112" evidence="3">
    <location>
        <begin position="29"/>
        <end position="2739"/>
    </location>
</feature>
<comment type="caution">
    <text evidence="5">The sequence shown here is derived from an EMBL/GenBank/DDBJ whole genome shotgun (WGS) entry which is preliminary data.</text>
</comment>
<dbReference type="Pfam" id="PF12892">
    <property type="entry name" value="FctA"/>
    <property type="match status" value="11"/>
</dbReference>
<dbReference type="Gene3D" id="2.60.40.10">
    <property type="entry name" value="Immunoglobulins"/>
    <property type="match status" value="1"/>
</dbReference>
<feature type="transmembrane region" description="Helical" evidence="2">
    <location>
        <begin position="2712"/>
        <end position="2732"/>
    </location>
</feature>
<evidence type="ECO:0000313" key="5">
    <source>
        <dbReference type="EMBL" id="MST51357.1"/>
    </source>
</evidence>
<accession>A0A6L5Y661</accession>
<keyword evidence="6" id="KW-1185">Reference proteome</keyword>
<keyword evidence="2" id="KW-0812">Transmembrane</keyword>
<dbReference type="InterPro" id="IPR022464">
    <property type="entry name" value="Strep_pil_isopept_link"/>
</dbReference>
<protein>
    <submittedName>
        <fullName evidence="5">Cna B-type domain-containing protein</fullName>
    </submittedName>
</protein>
<dbReference type="InterPro" id="IPR008454">
    <property type="entry name" value="Collagen-bd_Cna-like_B-typ_dom"/>
</dbReference>
<dbReference type="RefSeq" id="WP_154573834.1">
    <property type="nucleotide sequence ID" value="NZ_VUMZ01000002.1"/>
</dbReference>
<dbReference type="Proteomes" id="UP000474676">
    <property type="component" value="Unassembled WGS sequence"/>
</dbReference>
<feature type="signal peptide" evidence="3">
    <location>
        <begin position="1"/>
        <end position="28"/>
    </location>
</feature>
<dbReference type="Gene3D" id="3.40.50.410">
    <property type="entry name" value="von Willebrand factor, type A domain"/>
    <property type="match status" value="1"/>
</dbReference>
<dbReference type="Pfam" id="PF05738">
    <property type="entry name" value="Cna_B"/>
    <property type="match status" value="3"/>
</dbReference>
<dbReference type="Pfam" id="PF17802">
    <property type="entry name" value="SpaA"/>
    <property type="match status" value="1"/>
</dbReference>
<organism evidence="5 6">
    <name type="scientific">Hornefia butyriciproducens</name>
    <dbReference type="NCBI Taxonomy" id="2652293"/>
    <lineage>
        <taxon>Bacteria</taxon>
        <taxon>Bacillati</taxon>
        <taxon>Bacillota</taxon>
        <taxon>Clostridia</taxon>
        <taxon>Peptostreptococcales</taxon>
        <taxon>Anaerovoracaceae</taxon>
        <taxon>Hornefia</taxon>
    </lineage>
</organism>
<feature type="compositionally biased region" description="Basic and acidic residues" evidence="1">
    <location>
        <begin position="2695"/>
        <end position="2708"/>
    </location>
</feature>
<dbReference type="InterPro" id="IPR002035">
    <property type="entry name" value="VWF_A"/>
</dbReference>
<dbReference type="Gene3D" id="2.60.40.1140">
    <property type="entry name" value="Collagen-binding surface protein Cna, B-type domain"/>
    <property type="match status" value="4"/>
</dbReference>
<dbReference type="InterPro" id="IPR041033">
    <property type="entry name" value="SpaA_PFL_dom_1"/>
</dbReference>
<dbReference type="InterPro" id="IPR013783">
    <property type="entry name" value="Ig-like_fold"/>
</dbReference>
<feature type="region of interest" description="Disordered" evidence="1">
    <location>
        <begin position="782"/>
        <end position="802"/>
    </location>
</feature>
<dbReference type="EMBL" id="VUMZ01000002">
    <property type="protein sequence ID" value="MST51357.1"/>
    <property type="molecule type" value="Genomic_DNA"/>
</dbReference>
<feature type="region of interest" description="Disordered" evidence="1">
    <location>
        <begin position="2680"/>
        <end position="2708"/>
    </location>
</feature>
<dbReference type="CDD" id="cd00222">
    <property type="entry name" value="CollagenBindB"/>
    <property type="match status" value="3"/>
</dbReference>
<dbReference type="Pfam" id="PF13519">
    <property type="entry name" value="VWA_2"/>
    <property type="match status" value="1"/>
</dbReference>
<evidence type="ECO:0000256" key="2">
    <source>
        <dbReference type="SAM" id="Phobius"/>
    </source>
</evidence>
<dbReference type="GeneID" id="303114339"/>
<evidence type="ECO:0000256" key="1">
    <source>
        <dbReference type="SAM" id="MobiDB-lite"/>
    </source>
</evidence>
<keyword evidence="3" id="KW-0732">Signal</keyword>
<dbReference type="SUPFAM" id="SSF53300">
    <property type="entry name" value="vWA-like"/>
    <property type="match status" value="1"/>
</dbReference>
<dbReference type="NCBIfam" id="TIGR03786">
    <property type="entry name" value="strep_pil_rpt"/>
    <property type="match status" value="8"/>
</dbReference>
<feature type="region of interest" description="Disordered" evidence="1">
    <location>
        <begin position="714"/>
        <end position="733"/>
    </location>
</feature>
<feature type="compositionally biased region" description="Basic and acidic residues" evidence="1">
    <location>
        <begin position="723"/>
        <end position="732"/>
    </location>
</feature>
<dbReference type="Gene3D" id="2.60.40.3050">
    <property type="match status" value="10"/>
</dbReference>
<dbReference type="InterPro" id="IPR038174">
    <property type="entry name" value="Strep_pil_link_sf"/>
</dbReference>
<gene>
    <name evidence="5" type="ORF">FYJ64_03300</name>
</gene>
<name>A0A6L5Y661_9FIRM</name>